<dbReference type="RefSeq" id="XP_005833009.1">
    <property type="nucleotide sequence ID" value="XM_005832952.1"/>
</dbReference>
<evidence type="ECO:0000259" key="2">
    <source>
        <dbReference type="PROSITE" id="PS51192"/>
    </source>
</evidence>
<dbReference type="GO" id="GO:0005524">
    <property type="term" value="F:ATP binding"/>
    <property type="evidence" value="ECO:0007669"/>
    <property type="project" value="InterPro"/>
</dbReference>
<dbReference type="KEGG" id="gtt:GUITHDRAFT_70967"/>
<dbReference type="PROSITE" id="PS51192">
    <property type="entry name" value="HELICASE_ATP_BIND_1"/>
    <property type="match status" value="1"/>
</dbReference>
<comment type="subcellular location">
    <subcellularLocation>
        <location evidence="1">Plastid</location>
        <location evidence="1">Chloroplast</location>
    </subcellularLocation>
</comment>
<dbReference type="AlphaFoldDB" id="L1JD33"/>
<reference evidence="3" key="1">
    <citation type="journal article" date="2012" name="Nature">
        <title>Algal genomes reveal evolutionary mosaicism and the fate of nucleomorphs.</title>
        <authorList>
            <consortium name="DOE Joint Genome Institute"/>
            <person name="Curtis B.A."/>
            <person name="Tanifuji G."/>
            <person name="Burki F."/>
            <person name="Gruber A."/>
            <person name="Irimia M."/>
            <person name="Maruyama S."/>
            <person name="Arias M.C."/>
            <person name="Ball S.G."/>
            <person name="Gile G.H."/>
            <person name="Hirakawa Y."/>
            <person name="Hopkins J.F."/>
            <person name="Kuo A."/>
            <person name="Rensing S.A."/>
            <person name="Schmutz J."/>
            <person name="Symeonidi A."/>
            <person name="Elias M."/>
            <person name="Eveleigh R.J."/>
            <person name="Herman E.K."/>
            <person name="Klute M.J."/>
            <person name="Nakayama T."/>
            <person name="Obornik M."/>
            <person name="Reyes-Prieto A."/>
            <person name="Armbrust E.V."/>
            <person name="Aves S.J."/>
            <person name="Beiko R.G."/>
            <person name="Coutinho P."/>
            <person name="Dacks J.B."/>
            <person name="Durnford D.G."/>
            <person name="Fast N.M."/>
            <person name="Green B.R."/>
            <person name="Grisdale C.J."/>
            <person name="Hempel F."/>
            <person name="Henrissat B."/>
            <person name="Hoppner M.P."/>
            <person name="Ishida K."/>
            <person name="Kim E."/>
            <person name="Koreny L."/>
            <person name="Kroth P.G."/>
            <person name="Liu Y."/>
            <person name="Malik S.B."/>
            <person name="Maier U.G."/>
            <person name="McRose D."/>
            <person name="Mock T."/>
            <person name="Neilson J.A."/>
            <person name="Onodera N.T."/>
            <person name="Poole A.M."/>
            <person name="Pritham E.J."/>
            <person name="Richards T.A."/>
            <person name="Rocap G."/>
            <person name="Roy S.W."/>
            <person name="Sarai C."/>
            <person name="Schaack S."/>
            <person name="Shirato S."/>
            <person name="Slamovits C.H."/>
            <person name="Spencer D.F."/>
            <person name="Suzuki S."/>
            <person name="Worden A.Z."/>
            <person name="Zauner S."/>
            <person name="Barry K."/>
            <person name="Bell C."/>
            <person name="Bharti A.K."/>
            <person name="Crow J.A."/>
            <person name="Grimwood J."/>
            <person name="Kramer R."/>
            <person name="Lindquist E."/>
            <person name="Lucas S."/>
            <person name="Salamov A."/>
            <person name="McFadden G.I."/>
            <person name="Lane C.E."/>
            <person name="Keeling P.J."/>
            <person name="Gray M.W."/>
            <person name="Grigoriev I.V."/>
            <person name="Archibald J.M."/>
        </authorList>
    </citation>
    <scope>NUCLEOTIDE SEQUENCE</scope>
    <source>
        <strain evidence="3">CCMP2712</strain>
    </source>
</reference>
<sequence length="131" mass="14720">QATIMGDESLKLKAYQIEGVNWLVNLYNNNLSGILADEMGLGKTVQVIGMITHLIEKKHQYGPFMVIAPLSTLSNWQNEFERWAPTVNAIVYKGTPAERKELFNTQIKTGNFNVLIVQVHSRRMKEEGGGS</sequence>
<feature type="non-terminal residue" evidence="3">
    <location>
        <position position="131"/>
    </location>
</feature>
<name>L1JD33_GUITC</name>
<dbReference type="OrthoDB" id="5857104at2759"/>
<dbReference type="InterPro" id="IPR027417">
    <property type="entry name" value="P-loop_NTPase"/>
</dbReference>
<accession>L1JD33</accession>
<evidence type="ECO:0000256" key="1">
    <source>
        <dbReference type="ARBA" id="ARBA00004229"/>
    </source>
</evidence>
<dbReference type="InterPro" id="IPR038718">
    <property type="entry name" value="SNF2-like_sf"/>
</dbReference>
<feature type="domain" description="Helicase ATP-binding" evidence="2">
    <location>
        <begin position="24"/>
        <end position="116"/>
    </location>
</feature>
<dbReference type="HOGENOM" id="CLU_159072_0_0_1"/>
<evidence type="ECO:0000313" key="3">
    <source>
        <dbReference type="EMBL" id="EKX46029.1"/>
    </source>
</evidence>
<dbReference type="Pfam" id="PF00176">
    <property type="entry name" value="SNF2-rel_dom"/>
    <property type="match status" value="1"/>
</dbReference>
<dbReference type="EMBL" id="JH992996">
    <property type="protein sequence ID" value="EKX46029.1"/>
    <property type="molecule type" value="Genomic_DNA"/>
</dbReference>
<protein>
    <recommendedName>
        <fullName evidence="2">Helicase ATP-binding domain-containing protein</fullName>
    </recommendedName>
</protein>
<organism evidence="3">
    <name type="scientific">Guillardia theta (strain CCMP2712)</name>
    <name type="common">Cryptophyte</name>
    <dbReference type="NCBI Taxonomy" id="905079"/>
    <lineage>
        <taxon>Eukaryota</taxon>
        <taxon>Cryptophyceae</taxon>
        <taxon>Pyrenomonadales</taxon>
        <taxon>Geminigeraceae</taxon>
        <taxon>Guillardia</taxon>
    </lineage>
</organism>
<dbReference type="InterPro" id="IPR014001">
    <property type="entry name" value="Helicase_ATP-bd"/>
</dbReference>
<dbReference type="GO" id="GO:0009507">
    <property type="term" value="C:chloroplast"/>
    <property type="evidence" value="ECO:0007669"/>
    <property type="project" value="UniProtKB-SubCell"/>
</dbReference>
<dbReference type="InterPro" id="IPR000330">
    <property type="entry name" value="SNF2_N"/>
</dbReference>
<dbReference type="STRING" id="905079.L1JD33"/>
<dbReference type="Gene3D" id="3.40.50.10810">
    <property type="entry name" value="Tandem AAA-ATPase domain"/>
    <property type="match status" value="1"/>
</dbReference>
<proteinExistence type="predicted"/>
<dbReference type="GeneID" id="17302746"/>
<gene>
    <name evidence="3" type="ORF">GUITHDRAFT_70967</name>
</gene>
<dbReference type="eggNOG" id="KOG0386">
    <property type="taxonomic scope" value="Eukaryota"/>
</dbReference>
<dbReference type="PANTHER" id="PTHR10799">
    <property type="entry name" value="SNF2/RAD54 HELICASE FAMILY"/>
    <property type="match status" value="1"/>
</dbReference>
<dbReference type="PaxDb" id="55529-EKX46029"/>
<dbReference type="SUPFAM" id="SSF52540">
    <property type="entry name" value="P-loop containing nucleoside triphosphate hydrolases"/>
    <property type="match status" value="1"/>
</dbReference>